<evidence type="ECO:0000256" key="7">
    <source>
        <dbReference type="SAM" id="MobiDB-lite"/>
    </source>
</evidence>
<dbReference type="PANTHER" id="PTHR15653">
    <property type="entry name" value="STRIATIN"/>
    <property type="match status" value="1"/>
</dbReference>
<dbReference type="InterPro" id="IPR001680">
    <property type="entry name" value="WD40_rpt"/>
</dbReference>
<evidence type="ECO:0000256" key="1">
    <source>
        <dbReference type="ARBA" id="ARBA00009616"/>
    </source>
</evidence>
<name>A0A0H5R731_9EUKA</name>
<feature type="compositionally biased region" description="Polar residues" evidence="7">
    <location>
        <begin position="200"/>
        <end position="225"/>
    </location>
</feature>
<dbReference type="AlphaFoldDB" id="A0A0H5R731"/>
<dbReference type="InterPro" id="IPR019775">
    <property type="entry name" value="WD40_repeat_CS"/>
</dbReference>
<proteinExistence type="inferred from homology"/>
<dbReference type="InterPro" id="IPR036322">
    <property type="entry name" value="WD40_repeat_dom_sf"/>
</dbReference>
<dbReference type="EMBL" id="HACM01009481">
    <property type="protein sequence ID" value="CRZ09923.1"/>
    <property type="molecule type" value="Transcribed_RNA"/>
</dbReference>
<feature type="repeat" description="WD" evidence="6">
    <location>
        <begin position="435"/>
        <end position="474"/>
    </location>
</feature>
<accession>A0A0H5R731</accession>
<feature type="repeat" description="WD" evidence="6">
    <location>
        <begin position="333"/>
        <end position="374"/>
    </location>
</feature>
<organism evidence="9">
    <name type="scientific">Spongospora subterranea</name>
    <dbReference type="NCBI Taxonomy" id="70186"/>
    <lineage>
        <taxon>Eukaryota</taxon>
        <taxon>Sar</taxon>
        <taxon>Rhizaria</taxon>
        <taxon>Endomyxa</taxon>
        <taxon>Phytomyxea</taxon>
        <taxon>Plasmodiophorida</taxon>
        <taxon>Plasmodiophoridae</taxon>
        <taxon>Spongospora</taxon>
    </lineage>
</organism>
<evidence type="ECO:0000259" key="8">
    <source>
        <dbReference type="Pfam" id="PF08232"/>
    </source>
</evidence>
<evidence type="ECO:0000313" key="9">
    <source>
        <dbReference type="EMBL" id="CRZ09923.1"/>
    </source>
</evidence>
<dbReference type="PROSITE" id="PS50294">
    <property type="entry name" value="WD_REPEATS_REGION"/>
    <property type="match status" value="3"/>
</dbReference>
<comment type="similarity">
    <text evidence="1">Belongs to the WD repeat striatin family.</text>
</comment>
<protein>
    <recommendedName>
        <fullName evidence="8">Striatin N-terminal domain-containing protein</fullName>
    </recommendedName>
</protein>
<dbReference type="InterPro" id="IPR015943">
    <property type="entry name" value="WD40/YVTN_repeat-like_dom_sf"/>
</dbReference>
<dbReference type="PRINTS" id="PR00320">
    <property type="entry name" value="GPROTEINBRPT"/>
</dbReference>
<evidence type="ECO:0000256" key="5">
    <source>
        <dbReference type="ARBA" id="ARBA00023054"/>
    </source>
</evidence>
<evidence type="ECO:0000256" key="3">
    <source>
        <dbReference type="ARBA" id="ARBA00022737"/>
    </source>
</evidence>
<reference evidence="9" key="1">
    <citation type="submission" date="2015-04" db="EMBL/GenBank/DDBJ databases">
        <title>The genome sequence of the plant pathogenic Rhizarian Plasmodiophora brassicae reveals insights in its biotrophic life cycle and the origin of chitin synthesis.</title>
        <authorList>
            <person name="Schwelm A."/>
            <person name="Fogelqvist J."/>
            <person name="Knaust A."/>
            <person name="Julke S."/>
            <person name="Lilja T."/>
            <person name="Dhandapani V."/>
            <person name="Bonilla-Rosso G."/>
            <person name="Karlsson M."/>
            <person name="Shevchenko A."/>
            <person name="Choi S.R."/>
            <person name="Kim H.G."/>
            <person name="Park J.Y."/>
            <person name="Lim Y.P."/>
            <person name="Ludwig-Muller J."/>
            <person name="Dixelius C."/>
        </authorList>
    </citation>
    <scope>NUCLEOTIDE SEQUENCE</scope>
    <source>
        <tissue evidence="9">Potato root galls</tissue>
    </source>
</reference>
<sequence>IRIGAVNCNRFFKRGIVGRVDPVFMEADRLMSADTVLASRSLPPGIRSSIDTLIEEYSQLERLRASWLMQEAALKAKIETMEKDKLIESKARSSLAARIGMLEYALKENRIASPDADGTNQLPTKMDRKDKIAPGLSRSPEKDKSVRPGSSDKYKTLPSNFMSRNASSNTGSRMLWKYLEELGYKPASSPAIMEDESVPDQENVSEQQTATPSPVDTHPLSQTIPDQDPPTALRPKPSLQSAPPRPVAVSNSGLVERRQSRQDLDEQILGFSNPEEESASEETFEQTVPALGQLLPRGAPNLPNVDVGTDAGYSFEWSCPPPADMLWKPKLTLAHHLDSVRSVCFHDQEPALLSGSEDGTTKLWNIDADRGNRRSQPVHTYRGHSCMITSVAIHGDACVSASVDGKIIVWDLPDLENDDPYDAQLSALKFRRMVLFGHSDVVWDLHLRNRRLFSAGADGVVNFWDVSPSDEVPTPKHVFLRSDDHGVPLLNQSCCSATPLTCDSNQLLVAYLSGDLAQFDVTTGQCVRTFKQVSRLVRVVSHPVHPLALCASVDNTILFCDVNAGTFVHRMLAHAQTVTSLSISNDGSSMVSSCHDASIRFWDLTKRCCNQDLSAHQTHRRKYGEAIHSVAFHPTRAYVASGGADCAVKVYQS</sequence>
<dbReference type="InterPro" id="IPR013258">
    <property type="entry name" value="Striatin_N"/>
</dbReference>
<evidence type="ECO:0000256" key="6">
    <source>
        <dbReference type="PROSITE-ProRule" id="PRU00221"/>
    </source>
</evidence>
<feature type="non-terminal residue" evidence="9">
    <location>
        <position position="1"/>
    </location>
</feature>
<dbReference type="InterPro" id="IPR051488">
    <property type="entry name" value="WD_repeat_striatin"/>
</dbReference>
<feature type="region of interest" description="Disordered" evidence="7">
    <location>
        <begin position="113"/>
        <end position="168"/>
    </location>
</feature>
<dbReference type="SUPFAM" id="SSF50978">
    <property type="entry name" value="WD40 repeat-like"/>
    <property type="match status" value="1"/>
</dbReference>
<keyword evidence="4" id="KW-0112">Calmodulin-binding</keyword>
<dbReference type="CDD" id="cd00200">
    <property type="entry name" value="WD40"/>
    <property type="match status" value="1"/>
</dbReference>
<feature type="compositionally biased region" description="Basic and acidic residues" evidence="7">
    <location>
        <begin position="255"/>
        <end position="264"/>
    </location>
</feature>
<dbReference type="InterPro" id="IPR020472">
    <property type="entry name" value="WD40_PAC1"/>
</dbReference>
<dbReference type="PANTHER" id="PTHR15653:SF0">
    <property type="entry name" value="CONNECTOR OF KINASE TO AP-1, ISOFORM E"/>
    <property type="match status" value="1"/>
</dbReference>
<keyword evidence="2 6" id="KW-0853">WD repeat</keyword>
<feature type="repeat" description="WD" evidence="6">
    <location>
        <begin position="571"/>
        <end position="604"/>
    </location>
</feature>
<feature type="repeat" description="WD" evidence="6">
    <location>
        <begin position="620"/>
        <end position="653"/>
    </location>
</feature>
<dbReference type="SMART" id="SM00320">
    <property type="entry name" value="WD40"/>
    <property type="match status" value="6"/>
</dbReference>
<feature type="compositionally biased region" description="Polar residues" evidence="7">
    <location>
        <begin position="157"/>
        <end position="168"/>
    </location>
</feature>
<feature type="compositionally biased region" description="Basic and acidic residues" evidence="7">
    <location>
        <begin position="139"/>
        <end position="155"/>
    </location>
</feature>
<feature type="domain" description="Striatin N-terminal" evidence="8">
    <location>
        <begin position="54"/>
        <end position="185"/>
    </location>
</feature>
<dbReference type="Pfam" id="PF00400">
    <property type="entry name" value="WD40"/>
    <property type="match status" value="5"/>
</dbReference>
<keyword evidence="5" id="KW-0175">Coiled coil</keyword>
<evidence type="ECO:0000256" key="2">
    <source>
        <dbReference type="ARBA" id="ARBA00022574"/>
    </source>
</evidence>
<dbReference type="Gene3D" id="1.20.5.300">
    <property type="match status" value="1"/>
</dbReference>
<dbReference type="PROSITE" id="PS50082">
    <property type="entry name" value="WD_REPEATS_2"/>
    <property type="match status" value="5"/>
</dbReference>
<keyword evidence="3" id="KW-0677">Repeat</keyword>
<dbReference type="GO" id="GO:0005516">
    <property type="term" value="F:calmodulin binding"/>
    <property type="evidence" value="ECO:0007669"/>
    <property type="project" value="UniProtKB-KW"/>
</dbReference>
<feature type="repeat" description="WD" evidence="6">
    <location>
        <begin position="381"/>
        <end position="412"/>
    </location>
</feature>
<evidence type="ECO:0000256" key="4">
    <source>
        <dbReference type="ARBA" id="ARBA00022860"/>
    </source>
</evidence>
<dbReference type="Pfam" id="PF08232">
    <property type="entry name" value="Striatin"/>
    <property type="match status" value="1"/>
</dbReference>
<feature type="region of interest" description="Disordered" evidence="7">
    <location>
        <begin position="195"/>
        <end position="265"/>
    </location>
</feature>
<dbReference type="Gene3D" id="2.130.10.10">
    <property type="entry name" value="YVTN repeat-like/Quinoprotein amine dehydrogenase"/>
    <property type="match status" value="2"/>
</dbReference>
<dbReference type="PROSITE" id="PS00678">
    <property type="entry name" value="WD_REPEATS_1"/>
    <property type="match status" value="4"/>
</dbReference>